<dbReference type="Proteomes" id="UP000199679">
    <property type="component" value="Chromosome I"/>
</dbReference>
<organism evidence="4 5">
    <name type="scientific">Mucilaginibacter mallensis</name>
    <dbReference type="NCBI Taxonomy" id="652787"/>
    <lineage>
        <taxon>Bacteria</taxon>
        <taxon>Pseudomonadati</taxon>
        <taxon>Bacteroidota</taxon>
        <taxon>Sphingobacteriia</taxon>
        <taxon>Sphingobacteriales</taxon>
        <taxon>Sphingobacteriaceae</taxon>
        <taxon>Mucilaginibacter</taxon>
    </lineage>
</organism>
<dbReference type="EMBL" id="LT629740">
    <property type="protein sequence ID" value="SDS99599.1"/>
    <property type="molecule type" value="Genomic_DNA"/>
</dbReference>
<dbReference type="RefSeq" id="WP_091372447.1">
    <property type="nucleotide sequence ID" value="NZ_LT629740.1"/>
</dbReference>
<dbReference type="AlphaFoldDB" id="A0A1H1WTT7"/>
<keyword evidence="1" id="KW-0732">Signal</keyword>
<protein>
    <submittedName>
        <fullName evidence="4">Polysaccharide export outer membrane protein</fullName>
    </submittedName>
</protein>
<dbReference type="InterPro" id="IPR049712">
    <property type="entry name" value="Poly_export"/>
</dbReference>
<reference evidence="4 5" key="1">
    <citation type="submission" date="2016-10" db="EMBL/GenBank/DDBJ databases">
        <authorList>
            <person name="de Groot N.N."/>
        </authorList>
    </citation>
    <scope>NUCLEOTIDE SEQUENCE [LARGE SCALE GENOMIC DNA]</scope>
    <source>
        <strain evidence="4 5">MP1X4</strain>
    </source>
</reference>
<dbReference type="Gene3D" id="3.10.560.10">
    <property type="entry name" value="Outer membrane lipoprotein wza domain like"/>
    <property type="match status" value="1"/>
</dbReference>
<proteinExistence type="predicted"/>
<dbReference type="InterPro" id="IPR019554">
    <property type="entry name" value="Soluble_ligand-bd"/>
</dbReference>
<evidence type="ECO:0000256" key="1">
    <source>
        <dbReference type="ARBA" id="ARBA00022729"/>
    </source>
</evidence>
<dbReference type="PROSITE" id="PS51257">
    <property type="entry name" value="PROKAR_LIPOPROTEIN"/>
    <property type="match status" value="1"/>
</dbReference>
<dbReference type="STRING" id="652787.SAMN05216490_2258"/>
<evidence type="ECO:0000313" key="5">
    <source>
        <dbReference type="Proteomes" id="UP000199679"/>
    </source>
</evidence>
<dbReference type="Gene3D" id="3.30.1950.10">
    <property type="entry name" value="wza like domain"/>
    <property type="match status" value="1"/>
</dbReference>
<feature type="domain" description="Polysaccharide export protein N-terminal" evidence="2">
    <location>
        <begin position="49"/>
        <end position="140"/>
    </location>
</feature>
<dbReference type="PANTHER" id="PTHR33619:SF3">
    <property type="entry name" value="POLYSACCHARIDE EXPORT PROTEIN GFCE-RELATED"/>
    <property type="match status" value="1"/>
</dbReference>
<feature type="domain" description="Soluble ligand binding" evidence="3">
    <location>
        <begin position="144"/>
        <end position="195"/>
    </location>
</feature>
<keyword evidence="5" id="KW-1185">Reference proteome</keyword>
<dbReference type="Pfam" id="PF10531">
    <property type="entry name" value="SLBB"/>
    <property type="match status" value="1"/>
</dbReference>
<dbReference type="InterPro" id="IPR003715">
    <property type="entry name" value="Poly_export_N"/>
</dbReference>
<accession>A0A1H1WTT7</accession>
<dbReference type="OrthoDB" id="937431at2"/>
<sequence length="261" mass="28840">MNRKILNHHLQFVLSISSILLLFSSCSYKQDQVLFEGNTQPNTSISVATIYRIKPQDILQVRNLQNVKYIVDDAPSTSSSSSSSANADNQTYQVEEDSTIGLPVLGNVKVAGLTRYEAEKKIAYLYSKTLLKDPVIQVKILNLKVTLMGEIKTPGNYPLLKDKTTLTEVLGEAGGLTSKADEKNIKIIRGPQENPQVTEIDLGKLNSLSNPACILQNQDIIYVSESRHAVKNEKLQNLSNIAQPALTLLNTVLIIFTLSKQ</sequence>
<name>A0A1H1WTT7_MUCMA</name>
<evidence type="ECO:0000259" key="2">
    <source>
        <dbReference type="Pfam" id="PF02563"/>
    </source>
</evidence>
<evidence type="ECO:0000313" key="4">
    <source>
        <dbReference type="EMBL" id="SDS99599.1"/>
    </source>
</evidence>
<dbReference type="GO" id="GO:0015159">
    <property type="term" value="F:polysaccharide transmembrane transporter activity"/>
    <property type="evidence" value="ECO:0007669"/>
    <property type="project" value="InterPro"/>
</dbReference>
<dbReference type="Pfam" id="PF02563">
    <property type="entry name" value="Poly_export"/>
    <property type="match status" value="1"/>
</dbReference>
<dbReference type="PANTHER" id="PTHR33619">
    <property type="entry name" value="POLYSACCHARIDE EXPORT PROTEIN GFCE-RELATED"/>
    <property type="match status" value="1"/>
</dbReference>
<gene>
    <name evidence="4" type="ORF">SAMN05216490_2258</name>
</gene>
<evidence type="ECO:0000259" key="3">
    <source>
        <dbReference type="Pfam" id="PF10531"/>
    </source>
</evidence>